<dbReference type="AlphaFoldDB" id="Q6Z054"/>
<reference evidence="5" key="3">
    <citation type="journal article" date="2005" name="Nature">
        <title>The map-based sequence of the rice genome.</title>
        <authorList>
            <consortium name="International rice genome sequencing project (IRGSP)"/>
            <person name="Matsumoto T."/>
            <person name="Wu J."/>
            <person name="Kanamori H."/>
            <person name="Katayose Y."/>
            <person name="Fujisawa M."/>
            <person name="Namiki N."/>
            <person name="Mizuno H."/>
            <person name="Yamamoto K."/>
            <person name="Antonio B.A."/>
            <person name="Baba T."/>
            <person name="Sakata K."/>
            <person name="Nagamura Y."/>
            <person name="Aoki H."/>
            <person name="Arikawa K."/>
            <person name="Arita K."/>
            <person name="Bito T."/>
            <person name="Chiden Y."/>
            <person name="Fujitsuka N."/>
            <person name="Fukunaka R."/>
            <person name="Hamada M."/>
            <person name="Harada C."/>
            <person name="Hayashi A."/>
            <person name="Hijishita S."/>
            <person name="Honda M."/>
            <person name="Hosokawa S."/>
            <person name="Ichikawa Y."/>
            <person name="Idonuma A."/>
            <person name="Iijima M."/>
            <person name="Ikeda M."/>
            <person name="Ikeno M."/>
            <person name="Ito K."/>
            <person name="Ito S."/>
            <person name="Ito T."/>
            <person name="Ito Y."/>
            <person name="Ito Y."/>
            <person name="Iwabuchi A."/>
            <person name="Kamiya K."/>
            <person name="Karasawa W."/>
            <person name="Kurita K."/>
            <person name="Katagiri S."/>
            <person name="Kikuta A."/>
            <person name="Kobayashi H."/>
            <person name="Kobayashi N."/>
            <person name="Machita K."/>
            <person name="Maehara T."/>
            <person name="Masukawa M."/>
            <person name="Mizubayashi T."/>
            <person name="Mukai Y."/>
            <person name="Nagasaki H."/>
            <person name="Nagata Y."/>
            <person name="Naito S."/>
            <person name="Nakashima M."/>
            <person name="Nakama Y."/>
            <person name="Nakamichi Y."/>
            <person name="Nakamura M."/>
            <person name="Meguro A."/>
            <person name="Negishi M."/>
            <person name="Ohta I."/>
            <person name="Ohta T."/>
            <person name="Okamoto M."/>
            <person name="Ono N."/>
            <person name="Saji S."/>
            <person name="Sakaguchi M."/>
            <person name="Sakai K."/>
            <person name="Shibata M."/>
            <person name="Shimokawa T."/>
            <person name="Song J."/>
            <person name="Takazaki Y."/>
            <person name="Terasawa K."/>
            <person name="Tsugane M."/>
            <person name="Tsuji K."/>
            <person name="Ueda S."/>
            <person name="Waki K."/>
            <person name="Yamagata H."/>
            <person name="Yamamoto M."/>
            <person name="Yamamoto S."/>
            <person name="Yamane H."/>
            <person name="Yoshiki S."/>
            <person name="Yoshihara R."/>
            <person name="Yukawa K."/>
            <person name="Zhong H."/>
            <person name="Yano M."/>
            <person name="Yuan Q."/>
            <person name="Ouyang S."/>
            <person name="Liu J."/>
            <person name="Jones K.M."/>
            <person name="Gansberger K."/>
            <person name="Moffat K."/>
            <person name="Hill J."/>
            <person name="Bera J."/>
            <person name="Fadrosh D."/>
            <person name="Jin S."/>
            <person name="Johri S."/>
            <person name="Kim M."/>
            <person name="Overton L."/>
            <person name="Reardon M."/>
            <person name="Tsitrin T."/>
            <person name="Vuong H."/>
            <person name="Weaver B."/>
            <person name="Ciecko A."/>
            <person name="Tallon L."/>
            <person name="Jackson J."/>
            <person name="Pai G."/>
            <person name="Aken S.V."/>
            <person name="Utterback T."/>
            <person name="Reidmuller S."/>
            <person name="Feldblyum T."/>
            <person name="Hsiao J."/>
            <person name="Zismann V."/>
            <person name="Iobst S."/>
            <person name="de Vazeille A.R."/>
            <person name="Buell C.R."/>
            <person name="Ying K."/>
            <person name="Li Y."/>
            <person name="Lu T."/>
            <person name="Huang Y."/>
            <person name="Zhao Q."/>
            <person name="Feng Q."/>
            <person name="Zhang L."/>
            <person name="Zhu J."/>
            <person name="Weng Q."/>
            <person name="Mu J."/>
            <person name="Lu Y."/>
            <person name="Fan D."/>
            <person name="Liu Y."/>
            <person name="Guan J."/>
            <person name="Zhang Y."/>
            <person name="Yu S."/>
            <person name="Liu X."/>
            <person name="Zhang Y."/>
            <person name="Hong G."/>
            <person name="Han B."/>
            <person name="Choisne N."/>
            <person name="Demange N."/>
            <person name="Orjeda G."/>
            <person name="Samain S."/>
            <person name="Cattolico L."/>
            <person name="Pelletier E."/>
            <person name="Couloux A."/>
            <person name="Segurens B."/>
            <person name="Wincker P."/>
            <person name="D'Hont A."/>
            <person name="Scarpelli C."/>
            <person name="Weissenbach J."/>
            <person name="Salanoubat M."/>
            <person name="Quetier F."/>
            <person name="Yu Y."/>
            <person name="Kim H.R."/>
            <person name="Rambo T."/>
            <person name="Currie J."/>
            <person name="Collura K."/>
            <person name="Luo M."/>
            <person name="Yang T."/>
            <person name="Ammiraju J.S.S."/>
            <person name="Engler F."/>
            <person name="Soderlund C."/>
            <person name="Wing R.A."/>
            <person name="Palmer L.E."/>
            <person name="de la Bastide M."/>
            <person name="Spiegel L."/>
            <person name="Nascimento L."/>
            <person name="Zutavern T."/>
            <person name="O'Shaughnessy A."/>
            <person name="Dike S."/>
            <person name="Dedhia N."/>
            <person name="Preston R."/>
            <person name="Balija V."/>
            <person name="McCombie W.R."/>
            <person name="Chow T."/>
            <person name="Chen H."/>
            <person name="Chung M."/>
            <person name="Chen C."/>
            <person name="Shaw J."/>
            <person name="Wu H."/>
            <person name="Hsiao K."/>
            <person name="Chao Y."/>
            <person name="Chu M."/>
            <person name="Cheng C."/>
            <person name="Hour A."/>
            <person name="Lee P."/>
            <person name="Lin S."/>
            <person name="Lin Y."/>
            <person name="Liou J."/>
            <person name="Liu S."/>
            <person name="Hsing Y."/>
            <person name="Raghuvanshi S."/>
            <person name="Mohanty A."/>
            <person name="Bharti A.K."/>
            <person name="Gaur A."/>
            <person name="Gupta V."/>
            <person name="Kumar D."/>
            <person name="Ravi V."/>
            <person name="Vij S."/>
            <person name="Kapur A."/>
            <person name="Khurana P."/>
            <person name="Khurana P."/>
            <person name="Khurana J.P."/>
            <person name="Tyagi A.K."/>
            <person name="Gaikwad K."/>
            <person name="Singh A."/>
            <person name="Dalal V."/>
            <person name="Srivastava S."/>
            <person name="Dixit A."/>
            <person name="Pal A.K."/>
            <person name="Ghazi I.A."/>
            <person name="Yadav M."/>
            <person name="Pandit A."/>
            <person name="Bhargava A."/>
            <person name="Sureshbabu K."/>
            <person name="Batra K."/>
            <person name="Sharma T.R."/>
            <person name="Mohapatra T."/>
            <person name="Singh N.K."/>
            <person name="Messing J."/>
            <person name="Nelson A.B."/>
            <person name="Fuks G."/>
            <person name="Kavchok S."/>
            <person name="Keizer G."/>
            <person name="Linton E."/>
            <person name="Llaca V."/>
            <person name="Song R."/>
            <person name="Tanyolac B."/>
            <person name="Young S."/>
            <person name="Ho-Il K."/>
            <person name="Hahn J.H."/>
            <person name="Sangsakoo G."/>
            <person name="Vanavichit A."/>
            <person name="de Mattos Luiz.A.T."/>
            <person name="Zimmer P.D."/>
            <person name="Malone G."/>
            <person name="Dellagostin O."/>
            <person name="de Oliveira A.C."/>
            <person name="Bevan M."/>
            <person name="Bancroft I."/>
            <person name="Minx P."/>
            <person name="Cordum H."/>
            <person name="Wilson R."/>
            <person name="Cheng Z."/>
            <person name="Jin W."/>
            <person name="Jiang J."/>
            <person name="Leong S.A."/>
            <person name="Iwama H."/>
            <person name="Gojobori T."/>
            <person name="Itoh T."/>
            <person name="Niimura Y."/>
            <person name="Fujii Y."/>
            <person name="Habara T."/>
            <person name="Sakai H."/>
            <person name="Sato Y."/>
            <person name="Wilson G."/>
            <person name="Kumar K."/>
            <person name="McCouch S."/>
            <person name="Juretic N."/>
            <person name="Hoen D."/>
            <person name="Wright S."/>
            <person name="Bruskiewich R."/>
            <person name="Bureau T."/>
            <person name="Miyao A."/>
            <person name="Hirochika H."/>
            <person name="Nishikawa T."/>
            <person name="Kadowaki K."/>
            <person name="Sugiura M."/>
            <person name="Burr B."/>
            <person name="Sasaki T."/>
        </authorList>
    </citation>
    <scope>NUCLEOTIDE SEQUENCE [LARGE SCALE GENOMIC DNA]</scope>
    <source>
        <strain evidence="5">cv. Nipponbare</strain>
    </source>
</reference>
<keyword evidence="2" id="KW-1133">Transmembrane helix</keyword>
<evidence type="ECO:0000313" key="5">
    <source>
        <dbReference type="Proteomes" id="UP000000763"/>
    </source>
</evidence>
<proteinExistence type="predicted"/>
<organism evidence="4 5">
    <name type="scientific">Oryza sativa subsp. japonica</name>
    <name type="common">Rice</name>
    <dbReference type="NCBI Taxonomy" id="39947"/>
    <lineage>
        <taxon>Eukaryota</taxon>
        <taxon>Viridiplantae</taxon>
        <taxon>Streptophyta</taxon>
        <taxon>Embryophyta</taxon>
        <taxon>Tracheophyta</taxon>
        <taxon>Spermatophyta</taxon>
        <taxon>Magnoliopsida</taxon>
        <taxon>Liliopsida</taxon>
        <taxon>Poales</taxon>
        <taxon>Poaceae</taxon>
        <taxon>BOP clade</taxon>
        <taxon>Oryzoideae</taxon>
        <taxon>Oryzeae</taxon>
        <taxon>Oryzinae</taxon>
        <taxon>Oryza</taxon>
        <taxon>Oryza sativa</taxon>
    </lineage>
</organism>
<evidence type="ECO:0000256" key="1">
    <source>
        <dbReference type="SAM" id="MobiDB-lite"/>
    </source>
</evidence>
<evidence type="ECO:0000256" key="2">
    <source>
        <dbReference type="SAM" id="Phobius"/>
    </source>
</evidence>
<feature type="transmembrane region" description="Helical" evidence="2">
    <location>
        <begin position="68"/>
        <end position="83"/>
    </location>
</feature>
<dbReference type="EMBL" id="AP005416">
    <property type="protein sequence ID" value="BAD03565.1"/>
    <property type="molecule type" value="Genomic_DNA"/>
</dbReference>
<dbReference type="Proteomes" id="UP000000763">
    <property type="component" value="Chromosome 8"/>
</dbReference>
<keyword evidence="2" id="KW-0472">Membrane</keyword>
<reference evidence="5" key="4">
    <citation type="journal article" date="2008" name="Nucleic Acids Res.">
        <title>The rice annotation project database (RAP-DB): 2008 update.</title>
        <authorList>
            <consortium name="The rice annotation project (RAP)"/>
        </authorList>
    </citation>
    <scope>GENOME REANNOTATION</scope>
    <source>
        <strain evidence="5">cv. Nipponbare</strain>
    </source>
</reference>
<dbReference type="EMBL" id="AP005499">
    <property type="protein sequence ID" value="BAD03702.1"/>
    <property type="molecule type" value="Genomic_DNA"/>
</dbReference>
<name>Q6Z054_ORYSJ</name>
<feature type="compositionally biased region" description="Basic and acidic residues" evidence="1">
    <location>
        <begin position="47"/>
        <end position="66"/>
    </location>
</feature>
<evidence type="ECO:0000313" key="4">
    <source>
        <dbReference type="EMBL" id="BAD03702.1"/>
    </source>
</evidence>
<keyword evidence="2" id="KW-0812">Transmembrane</keyword>
<reference evidence="4" key="2">
    <citation type="submission" date="2002-07" db="EMBL/GenBank/DDBJ databases">
        <title>Oryza sativa nipponbare(GA3) genomic DNA, chromosome 8, PAC clone:P0412D08.</title>
        <authorList>
            <person name="Sasaki T."/>
            <person name="Matsumoto T."/>
            <person name="Katayose Y."/>
        </authorList>
    </citation>
    <scope>NUCLEOTIDE SEQUENCE</scope>
</reference>
<sequence length="115" mass="13234">MTDTDSDLSACWISVSATTSPSPPARHSRRRTPFSLSVAHGQPPDVIQEKKQEKTKKKEKEKDREKKGVVRYGHIGLTIFYYSCITDMWIPRILLFFFASNCHVSAMSMPREMKR</sequence>
<gene>
    <name evidence="3" type="ORF">OSJNBb0094P23.5</name>
    <name evidence="4" type="ORF">P0412D08.32</name>
</gene>
<protein>
    <submittedName>
        <fullName evidence="4">Uncharacterized protein</fullName>
    </submittedName>
</protein>
<feature type="region of interest" description="Disordered" evidence="1">
    <location>
        <begin position="16"/>
        <end position="66"/>
    </location>
</feature>
<accession>Q6Z054</accession>
<evidence type="ECO:0000313" key="3">
    <source>
        <dbReference type="EMBL" id="BAD03565.1"/>
    </source>
</evidence>
<reference evidence="3" key="1">
    <citation type="submission" date="2002-06" db="EMBL/GenBank/DDBJ databases">
        <title>Oryza sativa nipponbare(GA3) genomic DNA, chromosome 8, BAC clone:OSJNBb0094P23.</title>
        <authorList>
            <person name="Sasaki T."/>
            <person name="Matsumoto T."/>
            <person name="Katayose Y."/>
        </authorList>
    </citation>
    <scope>NUCLEOTIDE SEQUENCE</scope>
</reference>